<name>A0A2W5PUY0_RHOSU</name>
<comment type="similarity">
    <text evidence="2">Belongs to the virb1 family.</text>
</comment>
<gene>
    <name evidence="5" type="ORF">DI556_20930</name>
</gene>
<dbReference type="CDD" id="cd00254">
    <property type="entry name" value="LT-like"/>
    <property type="match status" value="1"/>
</dbReference>
<reference evidence="5 6" key="1">
    <citation type="submission" date="2017-08" db="EMBL/GenBank/DDBJ databases">
        <title>Infants hospitalized years apart are colonized by the same room-sourced microbial strains.</title>
        <authorList>
            <person name="Brooks B."/>
            <person name="Olm M.R."/>
            <person name="Firek B.A."/>
            <person name="Baker R."/>
            <person name="Thomas B.C."/>
            <person name="Morowitz M.J."/>
            <person name="Banfield J.F."/>
        </authorList>
    </citation>
    <scope>NUCLEOTIDE SEQUENCE [LARGE SCALE GENOMIC DNA]</scope>
    <source>
        <strain evidence="5">S2_005_002_R2_34</strain>
    </source>
</reference>
<dbReference type="Proteomes" id="UP000249185">
    <property type="component" value="Unassembled WGS sequence"/>
</dbReference>
<sequence>MIDRGSRFDPDAVSPNDARGLGQLMPATAVALGVADAFDRSPTSVAPRGISTAQLAAFGRVDLALAAYNAGPHRVTRYTGVPPFRETRDYVARITRAADQERAGSGVAVPIHVAADFVGPTPMIARAETGRSIERVDLGRAASPFSTPKQGTVLKWPS</sequence>
<proteinExistence type="inferred from homology"/>
<evidence type="ECO:0000256" key="1">
    <source>
        <dbReference type="ARBA" id="ARBA00007734"/>
    </source>
</evidence>
<dbReference type="SUPFAM" id="SSF53955">
    <property type="entry name" value="Lysozyme-like"/>
    <property type="match status" value="1"/>
</dbReference>
<evidence type="ECO:0000259" key="4">
    <source>
        <dbReference type="Pfam" id="PF01464"/>
    </source>
</evidence>
<feature type="region of interest" description="Disordered" evidence="3">
    <location>
        <begin position="1"/>
        <end position="20"/>
    </location>
</feature>
<accession>A0A2W5PUY0</accession>
<feature type="domain" description="Transglycosylase SLT" evidence="4">
    <location>
        <begin position="6"/>
        <end position="86"/>
    </location>
</feature>
<dbReference type="InterPro" id="IPR023346">
    <property type="entry name" value="Lysozyme-like_dom_sf"/>
</dbReference>
<dbReference type="InterPro" id="IPR008258">
    <property type="entry name" value="Transglycosylase_SLT_dom_1"/>
</dbReference>
<dbReference type="Gene3D" id="1.10.530.10">
    <property type="match status" value="1"/>
</dbReference>
<comment type="caution">
    <text evidence="5">The sequence shown here is derived from an EMBL/GenBank/DDBJ whole genome shotgun (WGS) entry which is preliminary data.</text>
</comment>
<organism evidence="5 6">
    <name type="scientific">Rhodovulum sulfidophilum</name>
    <name type="common">Rhodobacter sulfidophilus</name>
    <dbReference type="NCBI Taxonomy" id="35806"/>
    <lineage>
        <taxon>Bacteria</taxon>
        <taxon>Pseudomonadati</taxon>
        <taxon>Pseudomonadota</taxon>
        <taxon>Alphaproteobacteria</taxon>
        <taxon>Rhodobacterales</taxon>
        <taxon>Paracoccaceae</taxon>
        <taxon>Rhodovulum</taxon>
    </lineage>
</organism>
<dbReference type="PANTHER" id="PTHR37423">
    <property type="entry name" value="SOLUBLE LYTIC MUREIN TRANSGLYCOSYLASE-RELATED"/>
    <property type="match status" value="1"/>
</dbReference>
<evidence type="ECO:0000256" key="2">
    <source>
        <dbReference type="ARBA" id="ARBA00009387"/>
    </source>
</evidence>
<evidence type="ECO:0000256" key="3">
    <source>
        <dbReference type="SAM" id="MobiDB-lite"/>
    </source>
</evidence>
<dbReference type="Pfam" id="PF01464">
    <property type="entry name" value="SLT"/>
    <property type="match status" value="1"/>
</dbReference>
<evidence type="ECO:0000313" key="6">
    <source>
        <dbReference type="Proteomes" id="UP000249185"/>
    </source>
</evidence>
<dbReference type="PANTHER" id="PTHR37423:SF2">
    <property type="entry name" value="MEMBRANE-BOUND LYTIC MUREIN TRANSGLYCOSYLASE C"/>
    <property type="match status" value="1"/>
</dbReference>
<comment type="similarity">
    <text evidence="1">Belongs to the transglycosylase Slt family.</text>
</comment>
<dbReference type="EMBL" id="QFPW01000028">
    <property type="protein sequence ID" value="PZQ46253.1"/>
    <property type="molecule type" value="Genomic_DNA"/>
</dbReference>
<protein>
    <submittedName>
        <fullName evidence="5">Lytic transglycosylase domain-containing protein</fullName>
    </submittedName>
</protein>
<evidence type="ECO:0000313" key="5">
    <source>
        <dbReference type="EMBL" id="PZQ46253.1"/>
    </source>
</evidence>
<dbReference type="AlphaFoldDB" id="A0A2W5PUY0"/>
<feature type="compositionally biased region" description="Basic and acidic residues" evidence="3">
    <location>
        <begin position="1"/>
        <end position="10"/>
    </location>
</feature>